<dbReference type="GO" id="GO:0003700">
    <property type="term" value="F:DNA-binding transcription factor activity"/>
    <property type="evidence" value="ECO:0007669"/>
    <property type="project" value="InterPro"/>
</dbReference>
<evidence type="ECO:0000313" key="8">
    <source>
        <dbReference type="Proteomes" id="UP000322214"/>
    </source>
</evidence>
<feature type="domain" description="HTH lysR-type" evidence="6">
    <location>
        <begin position="33"/>
        <end position="90"/>
    </location>
</feature>
<dbReference type="GO" id="GO:2000142">
    <property type="term" value="P:regulation of DNA-templated transcription initiation"/>
    <property type="evidence" value="ECO:0007669"/>
    <property type="project" value="TreeGrafter"/>
</dbReference>
<dbReference type="Gene3D" id="1.10.10.10">
    <property type="entry name" value="Winged helix-like DNA-binding domain superfamily/Winged helix DNA-binding domain"/>
    <property type="match status" value="1"/>
</dbReference>
<evidence type="ECO:0000313" key="7">
    <source>
        <dbReference type="EMBL" id="QEG20741.1"/>
    </source>
</evidence>
<keyword evidence="5" id="KW-0804">Transcription</keyword>
<organism evidence="7 8">
    <name type="scientific">Mariniblastus fucicola</name>
    <dbReference type="NCBI Taxonomy" id="980251"/>
    <lineage>
        <taxon>Bacteria</taxon>
        <taxon>Pseudomonadati</taxon>
        <taxon>Planctomycetota</taxon>
        <taxon>Planctomycetia</taxon>
        <taxon>Pirellulales</taxon>
        <taxon>Pirellulaceae</taxon>
        <taxon>Mariniblastus</taxon>
    </lineage>
</organism>
<comment type="similarity">
    <text evidence="1">Belongs to the LysR transcriptional regulatory family.</text>
</comment>
<name>A0A5B9PCA5_9BACT</name>
<keyword evidence="3" id="KW-0238">DNA-binding</keyword>
<reference evidence="7 8" key="1">
    <citation type="submission" date="2019-08" db="EMBL/GenBank/DDBJ databases">
        <title>Deep-cultivation of Planctomycetes and their phenomic and genomic characterization uncovers novel biology.</title>
        <authorList>
            <person name="Wiegand S."/>
            <person name="Jogler M."/>
            <person name="Boedeker C."/>
            <person name="Pinto D."/>
            <person name="Vollmers J."/>
            <person name="Rivas-Marin E."/>
            <person name="Kohn T."/>
            <person name="Peeters S.H."/>
            <person name="Heuer A."/>
            <person name="Rast P."/>
            <person name="Oberbeckmann S."/>
            <person name="Bunk B."/>
            <person name="Jeske O."/>
            <person name="Meyerdierks A."/>
            <person name="Storesund J.E."/>
            <person name="Kallscheuer N."/>
            <person name="Luecker S."/>
            <person name="Lage O.M."/>
            <person name="Pohl T."/>
            <person name="Merkel B.J."/>
            <person name="Hornburger P."/>
            <person name="Mueller R.-W."/>
            <person name="Bruemmer F."/>
            <person name="Labrenz M."/>
            <person name="Spormann A.M."/>
            <person name="Op den Camp H."/>
            <person name="Overmann J."/>
            <person name="Amann R."/>
            <person name="Jetten M.S.M."/>
            <person name="Mascher T."/>
            <person name="Medema M.H."/>
            <person name="Devos D.P."/>
            <person name="Kaster A.-K."/>
            <person name="Ovreas L."/>
            <person name="Rohde M."/>
            <person name="Galperin M.Y."/>
            <person name="Jogler C."/>
        </authorList>
    </citation>
    <scope>NUCLEOTIDE SEQUENCE [LARGE SCALE GENOMIC DNA]</scope>
    <source>
        <strain evidence="7 8">FC18</strain>
    </source>
</reference>
<gene>
    <name evidence="7" type="primary">nhaR_1</name>
    <name evidence="7" type="ORF">MFFC18_05920</name>
</gene>
<dbReference type="InterPro" id="IPR000847">
    <property type="entry name" value="LysR_HTH_N"/>
</dbReference>
<sequence length="330" mass="37501">MHTTKEKSFILVQHVENIDMLTKATYLLLMEWLNYHHLFYFWTVAREGTVTAAAKELHVARTTITAQVRELEKSAGAKLFRKSGRYLELTEFGQHVFHYAEEIFLIGRELTDFMKTGQPGMTKKFVVGMPDVVPKLVAFELLKPAIHHPEGFQIVCYEGKLPELMADLALHRLDLIISDSVAPPTVDVKAYSHRLGECGLSFLAVPELARKHRQKFPKSLTGAPLCLPTEHTAVRRALNHWMDDNDIHPRIVAEFEDSALLKVFGQSGLGIVPIPTAIEKEVKEQYDMQLVGRLEDVVDRFFAISVEKRVHHPAVQAIVEQARSEIFEVK</sequence>
<dbReference type="InterPro" id="IPR005119">
    <property type="entry name" value="LysR_subst-bd"/>
</dbReference>
<evidence type="ECO:0000256" key="3">
    <source>
        <dbReference type="ARBA" id="ARBA00023125"/>
    </source>
</evidence>
<dbReference type="KEGG" id="mff:MFFC18_05920"/>
<dbReference type="SUPFAM" id="SSF53850">
    <property type="entry name" value="Periplasmic binding protein-like II"/>
    <property type="match status" value="1"/>
</dbReference>
<dbReference type="STRING" id="980251.GCA_001642875_03109"/>
<evidence type="ECO:0000259" key="6">
    <source>
        <dbReference type="PROSITE" id="PS50931"/>
    </source>
</evidence>
<keyword evidence="4" id="KW-0010">Activator</keyword>
<dbReference type="Gene3D" id="3.40.190.290">
    <property type="match status" value="1"/>
</dbReference>
<dbReference type="NCBIfam" id="NF008284">
    <property type="entry name" value="PRK11062.1"/>
    <property type="match status" value="1"/>
</dbReference>
<dbReference type="InterPro" id="IPR036388">
    <property type="entry name" value="WH-like_DNA-bd_sf"/>
</dbReference>
<proteinExistence type="inferred from homology"/>
<dbReference type="PROSITE" id="PS50931">
    <property type="entry name" value="HTH_LYSR"/>
    <property type="match status" value="1"/>
</dbReference>
<evidence type="ECO:0000256" key="2">
    <source>
        <dbReference type="ARBA" id="ARBA00023015"/>
    </source>
</evidence>
<protein>
    <submittedName>
        <fullName evidence="7">Transcriptional activator protein NhaR</fullName>
    </submittedName>
</protein>
<keyword evidence="2" id="KW-0805">Transcription regulation</keyword>
<dbReference type="PANTHER" id="PTHR30293:SF2">
    <property type="entry name" value="TRANSCRIPTIONAL ACTIVATOR PROTEIN NHAR"/>
    <property type="match status" value="1"/>
</dbReference>
<dbReference type="GO" id="GO:0003677">
    <property type="term" value="F:DNA binding"/>
    <property type="evidence" value="ECO:0007669"/>
    <property type="project" value="UniProtKB-KW"/>
</dbReference>
<dbReference type="SUPFAM" id="SSF46785">
    <property type="entry name" value="Winged helix' DNA-binding domain"/>
    <property type="match status" value="1"/>
</dbReference>
<dbReference type="AlphaFoldDB" id="A0A5B9PCA5"/>
<dbReference type="Proteomes" id="UP000322214">
    <property type="component" value="Chromosome"/>
</dbReference>
<dbReference type="EMBL" id="CP042912">
    <property type="protein sequence ID" value="QEG20741.1"/>
    <property type="molecule type" value="Genomic_DNA"/>
</dbReference>
<keyword evidence="8" id="KW-1185">Reference proteome</keyword>
<dbReference type="Pfam" id="PF03466">
    <property type="entry name" value="LysR_substrate"/>
    <property type="match status" value="1"/>
</dbReference>
<dbReference type="InterPro" id="IPR036390">
    <property type="entry name" value="WH_DNA-bd_sf"/>
</dbReference>
<dbReference type="Pfam" id="PF00126">
    <property type="entry name" value="HTH_1"/>
    <property type="match status" value="1"/>
</dbReference>
<evidence type="ECO:0000256" key="5">
    <source>
        <dbReference type="ARBA" id="ARBA00023163"/>
    </source>
</evidence>
<dbReference type="PANTHER" id="PTHR30293">
    <property type="entry name" value="TRANSCRIPTIONAL REGULATORY PROTEIN NAC-RELATED"/>
    <property type="match status" value="1"/>
</dbReference>
<accession>A0A5B9PCA5</accession>
<evidence type="ECO:0000256" key="4">
    <source>
        <dbReference type="ARBA" id="ARBA00023159"/>
    </source>
</evidence>
<evidence type="ECO:0000256" key="1">
    <source>
        <dbReference type="ARBA" id="ARBA00009437"/>
    </source>
</evidence>